<sequence>MESTISSSDQLSVIDASIARLTAELEDLRVRRNSYAPVSKLPPEIMENIFLFRRDDHYGSNNPSNAWQWIQEVSHVCRSWRLAALQSRELWSRVSFESPEYAELLLNRSERVGGGGPISVEIRSEPTDEEDEEYMWEAIACESQRVKSLDIQRNSGGSDEFVWPLGLPWNPAPILEFLRMEVTDDDLPVAGLLMLDHSSLLFAGHTPRLRHLELTNLLIPWSSSILTANITTLKLTWSDHISRPAISPGTPTEFFRALDQMPSLETLDIFQLFNPEMNTFRSDDIVALPKIKQFTLKGITKQCTVILKHLSVPPTACLSLIPLQLDSQTGIEPLSQTSHLPGVLRMIRALHKAWIRHGEACRGTHWGAYFCFFRLKPGGCIQLRPIVPKCNKELEENTEPGTLMLHLPEELSLQILPSKYVHFIDIVEDTLTSKSNRASLVRHIFNYFPKTVHICLRDSFTHTAFMEHIKAHAFDPPAPENDSNVNTPEADNSPSEPSHTNDEATPPAPEADNPPSTDPQAPRTNNNFDNLTILSLQGVKFKVPNSNSNSDDTTDRIDVEDLLAFLRMRSERGKRLMQLRLSKTHDLKEEDVERLRACVDDLEWTQATSTA</sequence>
<evidence type="ECO:0000256" key="1">
    <source>
        <dbReference type="SAM" id="MobiDB-lite"/>
    </source>
</evidence>
<dbReference type="Gene3D" id="1.20.1280.50">
    <property type="match status" value="1"/>
</dbReference>
<dbReference type="AlphaFoldDB" id="A0A409W8Q0"/>
<dbReference type="Proteomes" id="UP000284842">
    <property type="component" value="Unassembled WGS sequence"/>
</dbReference>
<dbReference type="SUPFAM" id="SSF52047">
    <property type="entry name" value="RNI-like"/>
    <property type="match status" value="1"/>
</dbReference>
<keyword evidence="4" id="KW-1185">Reference proteome</keyword>
<accession>A0A409W8Q0</accession>
<name>A0A409W8Q0_9AGAR</name>
<dbReference type="InterPro" id="IPR001810">
    <property type="entry name" value="F-box_dom"/>
</dbReference>
<feature type="compositionally biased region" description="Polar residues" evidence="1">
    <location>
        <begin position="481"/>
        <end position="498"/>
    </location>
</feature>
<organism evidence="3 4">
    <name type="scientific">Panaeolus cyanescens</name>
    <dbReference type="NCBI Taxonomy" id="181874"/>
    <lineage>
        <taxon>Eukaryota</taxon>
        <taxon>Fungi</taxon>
        <taxon>Dikarya</taxon>
        <taxon>Basidiomycota</taxon>
        <taxon>Agaricomycotina</taxon>
        <taxon>Agaricomycetes</taxon>
        <taxon>Agaricomycetidae</taxon>
        <taxon>Agaricales</taxon>
        <taxon>Agaricineae</taxon>
        <taxon>Galeropsidaceae</taxon>
        <taxon>Panaeolus</taxon>
    </lineage>
</organism>
<dbReference type="EMBL" id="NHTK01005718">
    <property type="protein sequence ID" value="PPQ74883.1"/>
    <property type="molecule type" value="Genomic_DNA"/>
</dbReference>
<dbReference type="OrthoDB" id="2884925at2759"/>
<dbReference type="InParanoid" id="A0A409W8Q0"/>
<evidence type="ECO:0000313" key="3">
    <source>
        <dbReference type="EMBL" id="PPQ74883.1"/>
    </source>
</evidence>
<protein>
    <recommendedName>
        <fullName evidence="2">F-box domain-containing protein</fullName>
    </recommendedName>
</protein>
<reference evidence="3 4" key="1">
    <citation type="journal article" date="2018" name="Evol. Lett.">
        <title>Horizontal gene cluster transfer increased hallucinogenic mushroom diversity.</title>
        <authorList>
            <person name="Reynolds H.T."/>
            <person name="Vijayakumar V."/>
            <person name="Gluck-Thaler E."/>
            <person name="Korotkin H.B."/>
            <person name="Matheny P.B."/>
            <person name="Slot J.C."/>
        </authorList>
    </citation>
    <scope>NUCLEOTIDE SEQUENCE [LARGE SCALE GENOMIC DNA]</scope>
    <source>
        <strain evidence="3 4">2629</strain>
    </source>
</reference>
<feature type="domain" description="F-box" evidence="2">
    <location>
        <begin position="39"/>
        <end position="96"/>
    </location>
</feature>
<feature type="region of interest" description="Disordered" evidence="1">
    <location>
        <begin position="474"/>
        <end position="528"/>
    </location>
</feature>
<feature type="compositionally biased region" description="Polar residues" evidence="1">
    <location>
        <begin position="514"/>
        <end position="528"/>
    </location>
</feature>
<proteinExistence type="predicted"/>
<comment type="caution">
    <text evidence="3">The sequence shown here is derived from an EMBL/GenBank/DDBJ whole genome shotgun (WGS) entry which is preliminary data.</text>
</comment>
<dbReference type="STRING" id="181874.A0A409W8Q0"/>
<dbReference type="Pfam" id="PF12937">
    <property type="entry name" value="F-box-like"/>
    <property type="match status" value="1"/>
</dbReference>
<evidence type="ECO:0000259" key="2">
    <source>
        <dbReference type="Pfam" id="PF12937"/>
    </source>
</evidence>
<evidence type="ECO:0000313" key="4">
    <source>
        <dbReference type="Proteomes" id="UP000284842"/>
    </source>
</evidence>
<gene>
    <name evidence="3" type="ORF">CVT24_003087</name>
</gene>